<dbReference type="InterPro" id="IPR035421">
    <property type="entry name" value="Terminase_6C"/>
</dbReference>
<evidence type="ECO:0000256" key="1">
    <source>
        <dbReference type="ARBA" id="ARBA00022612"/>
    </source>
</evidence>
<dbReference type="Gene3D" id="3.40.50.300">
    <property type="entry name" value="P-loop containing nucleotide triphosphate hydrolases"/>
    <property type="match status" value="1"/>
</dbReference>
<dbReference type="GO" id="GO:0005524">
    <property type="term" value="F:ATP binding"/>
    <property type="evidence" value="ECO:0007669"/>
    <property type="project" value="UniProtKB-KW"/>
</dbReference>
<evidence type="ECO:0000256" key="2">
    <source>
        <dbReference type="ARBA" id="ARBA00022741"/>
    </source>
</evidence>
<keyword evidence="2" id="KW-0547">Nucleotide-binding</keyword>
<protein>
    <submittedName>
        <fullName evidence="6">Archaeophage PsiM2, terminase large subunit</fullName>
    </submittedName>
</protein>
<organism evidence="6">
    <name type="scientific">uncultured Caudovirales phage</name>
    <dbReference type="NCBI Taxonomy" id="2100421"/>
    <lineage>
        <taxon>Viruses</taxon>
        <taxon>Duplodnaviria</taxon>
        <taxon>Heunggongvirae</taxon>
        <taxon>Uroviricota</taxon>
        <taxon>Caudoviricetes</taxon>
        <taxon>Peduoviridae</taxon>
        <taxon>Maltschvirus</taxon>
        <taxon>Maltschvirus maltsch</taxon>
    </lineage>
</organism>
<keyword evidence="1" id="KW-1188">Viral release from host cell</keyword>
<evidence type="ECO:0000256" key="4">
    <source>
        <dbReference type="ARBA" id="ARBA00023219"/>
    </source>
</evidence>
<dbReference type="NCBIfam" id="TIGR01630">
    <property type="entry name" value="psiM2_ORF9"/>
    <property type="match status" value="1"/>
</dbReference>
<accession>A0A6J5PKP3</accession>
<dbReference type="Pfam" id="PF17289">
    <property type="entry name" value="Terminase_6C"/>
    <property type="match status" value="1"/>
</dbReference>
<evidence type="ECO:0000259" key="5">
    <source>
        <dbReference type="Pfam" id="PF17289"/>
    </source>
</evidence>
<gene>
    <name evidence="6" type="ORF">UFOVP907_35</name>
</gene>
<sequence>MSKLNAEVMEGFVNSVLRKNFDKPAPTPQFHKEIWDFVTSNSKQVAIAAPRYHAKSTAVTHAYTLASVLFREARYVLIVSDTVTQAVQFLGDIKKELLDNDDLRSLFSVSSFPKDTEDDLIVEMEDGHTFRIQAKGSEQKLRGLKWANLRPDLVIGDDMENDEIVMNKDRRMKFKRWFYGALIPCVSSTGKIRIVGTILHLDSLLENLMPASLLGSHRGVKSLIQEDLKEYSLNKLPWRSIKYRAHTDDFKTLLWPEMKSAEEFRLQKDDYVRQGLADVYSQEMLNIPMDITDTFFKKADFVAMKPEDKKKKLIYYAACDLAVSQSQRADYSAFVIGGMDEDGKLYGVHVVKERMDALEIVDTILMLQKIYKPVLFGLEQGTIQKAIGPYLNEEMLKRGEFISTVLLKPSGDKLTRARSIQARMRSGACKFDKDAEWYQNFEDELLRFPRDKHDDQVDAWAYLGLMLDRMWEAPTEKEIEEEEYGAYVRENNGDGVGRSATCGY</sequence>
<dbReference type="Gene3D" id="3.30.420.240">
    <property type="match status" value="1"/>
</dbReference>
<name>A0A6J5PKP3_9CAUD</name>
<keyword evidence="3" id="KW-0067">ATP-binding</keyword>
<evidence type="ECO:0000256" key="3">
    <source>
        <dbReference type="ARBA" id="ARBA00022840"/>
    </source>
</evidence>
<dbReference type="InterPro" id="IPR027417">
    <property type="entry name" value="P-loop_NTPase"/>
</dbReference>
<dbReference type="EMBL" id="LR796857">
    <property type="protein sequence ID" value="CAB4169951.1"/>
    <property type="molecule type" value="Genomic_DNA"/>
</dbReference>
<evidence type="ECO:0000313" key="6">
    <source>
        <dbReference type="EMBL" id="CAB4169951.1"/>
    </source>
</evidence>
<dbReference type="InterPro" id="IPR006517">
    <property type="entry name" value="Phage_terminase_lsu-like_C"/>
</dbReference>
<proteinExistence type="predicted"/>
<feature type="domain" description="Terminase large subunit gp17-like C-terminal" evidence="5">
    <location>
        <begin position="319"/>
        <end position="463"/>
    </location>
</feature>
<keyword evidence="4" id="KW-0231">Viral genome packaging</keyword>
<reference evidence="6" key="1">
    <citation type="submission" date="2020-05" db="EMBL/GenBank/DDBJ databases">
        <authorList>
            <person name="Chiriac C."/>
            <person name="Salcher M."/>
            <person name="Ghai R."/>
            <person name="Kavagutti S V."/>
        </authorList>
    </citation>
    <scope>NUCLEOTIDE SEQUENCE</scope>
</reference>